<proteinExistence type="predicted"/>
<feature type="chain" id="PRO_5010252446" evidence="1">
    <location>
        <begin position="19"/>
        <end position="155"/>
    </location>
</feature>
<keyword evidence="3" id="KW-1185">Reference proteome</keyword>
<dbReference type="GO" id="GO:0005506">
    <property type="term" value="F:iron ion binding"/>
    <property type="evidence" value="ECO:0007669"/>
    <property type="project" value="InterPro"/>
</dbReference>
<keyword evidence="1" id="KW-0732">Signal</keyword>
<gene>
    <name evidence="2" type="ORF">SAMN04488071_3465</name>
</gene>
<dbReference type="GO" id="GO:0022900">
    <property type="term" value="P:electron transport chain"/>
    <property type="evidence" value="ECO:0007669"/>
    <property type="project" value="InterPro"/>
</dbReference>
<organism evidence="2 3">
    <name type="scientific">Kordiimonas lacus</name>
    <dbReference type="NCBI Taxonomy" id="637679"/>
    <lineage>
        <taxon>Bacteria</taxon>
        <taxon>Pseudomonadati</taxon>
        <taxon>Pseudomonadota</taxon>
        <taxon>Alphaproteobacteria</taxon>
        <taxon>Kordiimonadales</taxon>
        <taxon>Kordiimonadaceae</taxon>
        <taxon>Kordiimonas</taxon>
    </lineage>
</organism>
<dbReference type="GO" id="GO:0020037">
    <property type="term" value="F:heme binding"/>
    <property type="evidence" value="ECO:0007669"/>
    <property type="project" value="InterPro"/>
</dbReference>
<protein>
    <submittedName>
        <fullName evidence="2">Cytochrome C</fullName>
    </submittedName>
</protein>
<dbReference type="InterPro" id="IPR002321">
    <property type="entry name" value="Cyt_c_II"/>
</dbReference>
<dbReference type="SUPFAM" id="SSF47175">
    <property type="entry name" value="Cytochromes"/>
    <property type="match status" value="1"/>
</dbReference>
<evidence type="ECO:0000256" key="1">
    <source>
        <dbReference type="SAM" id="SignalP"/>
    </source>
</evidence>
<evidence type="ECO:0000313" key="3">
    <source>
        <dbReference type="Proteomes" id="UP000183685"/>
    </source>
</evidence>
<dbReference type="InterPro" id="IPR010980">
    <property type="entry name" value="Cyt_c/b562"/>
</dbReference>
<reference evidence="2 3" key="1">
    <citation type="submission" date="2016-10" db="EMBL/GenBank/DDBJ databases">
        <authorList>
            <person name="de Groot N.N."/>
        </authorList>
    </citation>
    <scope>NUCLEOTIDE SEQUENCE [LARGE SCALE GENOMIC DNA]</scope>
    <source>
        <strain evidence="2 3">CGMCC 1.9109</strain>
    </source>
</reference>
<dbReference type="AlphaFoldDB" id="A0A1G7EIU2"/>
<dbReference type="RefSeq" id="WP_068309263.1">
    <property type="nucleotide sequence ID" value="NZ_FNAK01000008.1"/>
</dbReference>
<dbReference type="PROSITE" id="PS51009">
    <property type="entry name" value="CYTCII"/>
    <property type="match status" value="1"/>
</dbReference>
<feature type="signal peptide" evidence="1">
    <location>
        <begin position="1"/>
        <end position="18"/>
    </location>
</feature>
<dbReference type="Proteomes" id="UP000183685">
    <property type="component" value="Unassembled WGS sequence"/>
</dbReference>
<dbReference type="GO" id="GO:0009055">
    <property type="term" value="F:electron transfer activity"/>
    <property type="evidence" value="ECO:0007669"/>
    <property type="project" value="InterPro"/>
</dbReference>
<dbReference type="EMBL" id="FNAK01000008">
    <property type="protein sequence ID" value="SDE63507.1"/>
    <property type="molecule type" value="Genomic_DNA"/>
</dbReference>
<dbReference type="STRING" id="637679.GCA_001550055_00912"/>
<accession>A0A1G7EIU2</accession>
<evidence type="ECO:0000313" key="2">
    <source>
        <dbReference type="EMBL" id="SDE63507.1"/>
    </source>
</evidence>
<name>A0A1G7EIU2_9PROT</name>
<sequence length="155" mass="16856">MKRKIAALIFLGTGLAVTGGAVLSNSGPEDAPALELSDHMRGFLKDEMLQLAVAGRGIEEALAAEDHASVQEFASHMDKAFIMQQEVTTMDLRELELVLGKEFVERDKEFHAMARALEAAAKAEDIVGERKIFGDMLRACAACHQDYAPEAPVLE</sequence>
<dbReference type="Gene3D" id="1.20.120.10">
    <property type="entry name" value="Cytochrome c/b562"/>
    <property type="match status" value="1"/>
</dbReference>